<dbReference type="GO" id="GO:0034315">
    <property type="term" value="P:regulation of Arp2/3 complex-mediated actin nucleation"/>
    <property type="evidence" value="ECO:0007669"/>
    <property type="project" value="TreeGrafter"/>
</dbReference>
<feature type="region of interest" description="Disordered" evidence="1">
    <location>
        <begin position="71"/>
        <end position="92"/>
    </location>
</feature>
<dbReference type="STRING" id="8496.A0A151P6G4"/>
<dbReference type="PANTHER" id="PTHR24112:SF43">
    <property type="entry name" value="CAPPING PROTEIN, ARP2_3 AND MYOSIN-I LINKER PROTEIN 3"/>
    <property type="match status" value="1"/>
</dbReference>
<dbReference type="AlphaFoldDB" id="A0A151P6G4"/>
<feature type="domain" description="CARMIL pleckstrin homology" evidence="2">
    <location>
        <begin position="5"/>
        <end position="65"/>
    </location>
</feature>
<proteinExistence type="predicted"/>
<evidence type="ECO:0000256" key="1">
    <source>
        <dbReference type="SAM" id="MobiDB-lite"/>
    </source>
</evidence>
<accession>A0A151P6G4</accession>
<gene>
    <name evidence="3" type="ORF">Y1Q_0003702</name>
</gene>
<keyword evidence="4" id="KW-1185">Reference proteome</keyword>
<comment type="caution">
    <text evidence="3">The sequence shown here is derived from an EMBL/GenBank/DDBJ whole genome shotgun (WGS) entry which is preliminary data.</text>
</comment>
<dbReference type="Gene3D" id="2.30.29.30">
    <property type="entry name" value="Pleckstrin-homology domain (PH domain)/Phosphotyrosine-binding domain (PTB)"/>
    <property type="match status" value="1"/>
</dbReference>
<name>A0A151P6G4_ALLMI</name>
<dbReference type="Proteomes" id="UP000050525">
    <property type="component" value="Unassembled WGS sequence"/>
</dbReference>
<dbReference type="Pfam" id="PF17888">
    <property type="entry name" value="Carm_PH"/>
    <property type="match status" value="1"/>
</dbReference>
<evidence type="ECO:0000259" key="2">
    <source>
        <dbReference type="Pfam" id="PF17888"/>
    </source>
</evidence>
<organism evidence="3 4">
    <name type="scientific">Alligator mississippiensis</name>
    <name type="common">American alligator</name>
    <dbReference type="NCBI Taxonomy" id="8496"/>
    <lineage>
        <taxon>Eukaryota</taxon>
        <taxon>Metazoa</taxon>
        <taxon>Chordata</taxon>
        <taxon>Craniata</taxon>
        <taxon>Vertebrata</taxon>
        <taxon>Euteleostomi</taxon>
        <taxon>Archelosauria</taxon>
        <taxon>Archosauria</taxon>
        <taxon>Crocodylia</taxon>
        <taxon>Alligatoridae</taxon>
        <taxon>Alligatorinae</taxon>
        <taxon>Alligator</taxon>
    </lineage>
</organism>
<dbReference type="InterPro" id="IPR041245">
    <property type="entry name" value="CARMIL_PH"/>
</dbReference>
<sequence length="262" mass="28730">MHIDQVPAKVESSFNVLEIRTMNKLTPSQILFDTEKSTYNLTFPSLDSADHVTRHVNSALAKIFPSSASGCLRTPDTPRDTSPNSESSTSTSHSVCGGFSETYAALCDYNGLCCREEVQWDVDTIYHAEDTREFNLLDFSHLENRDLALIVAALAYNQWFTRLSCRDLRLGSEVAEQVLHTVSKSQHLEELALDNAGLKTDFALKLAAALGDNPGSALRGLDLSRNPVDDKGGSPAFPEMPKIPENLPSPYTPPNPQSTLST</sequence>
<evidence type="ECO:0000313" key="3">
    <source>
        <dbReference type="EMBL" id="KYO44667.1"/>
    </source>
</evidence>
<reference evidence="3 4" key="1">
    <citation type="journal article" date="2012" name="Genome Biol.">
        <title>Sequencing three crocodilian genomes to illuminate the evolution of archosaurs and amniotes.</title>
        <authorList>
            <person name="St John J.A."/>
            <person name="Braun E.L."/>
            <person name="Isberg S.R."/>
            <person name="Miles L.G."/>
            <person name="Chong A.Y."/>
            <person name="Gongora J."/>
            <person name="Dalzell P."/>
            <person name="Moran C."/>
            <person name="Bed'hom B."/>
            <person name="Abzhanov A."/>
            <person name="Burgess S.C."/>
            <person name="Cooksey A.M."/>
            <person name="Castoe T.A."/>
            <person name="Crawford N.G."/>
            <person name="Densmore L.D."/>
            <person name="Drew J.C."/>
            <person name="Edwards S.V."/>
            <person name="Faircloth B.C."/>
            <person name="Fujita M.K."/>
            <person name="Greenwold M.J."/>
            <person name="Hoffmann F.G."/>
            <person name="Howard J.M."/>
            <person name="Iguchi T."/>
            <person name="Janes D.E."/>
            <person name="Khan S.Y."/>
            <person name="Kohno S."/>
            <person name="de Koning A.J."/>
            <person name="Lance S.L."/>
            <person name="McCarthy F.M."/>
            <person name="McCormack J.E."/>
            <person name="Merchant M.E."/>
            <person name="Peterson D.G."/>
            <person name="Pollock D.D."/>
            <person name="Pourmand N."/>
            <person name="Raney B.J."/>
            <person name="Roessler K.A."/>
            <person name="Sanford J.R."/>
            <person name="Sawyer R.H."/>
            <person name="Schmidt C.J."/>
            <person name="Triplett E.W."/>
            <person name="Tuberville T.D."/>
            <person name="Venegas-Anaya M."/>
            <person name="Howard J.T."/>
            <person name="Jarvis E.D."/>
            <person name="Guillette L.J.Jr."/>
            <person name="Glenn T.C."/>
            <person name="Green R.E."/>
            <person name="Ray D.A."/>
        </authorList>
    </citation>
    <scope>NUCLEOTIDE SEQUENCE [LARGE SCALE GENOMIC DNA]</scope>
    <source>
        <strain evidence="3">KSC_2009_1</strain>
    </source>
</reference>
<evidence type="ECO:0000313" key="4">
    <source>
        <dbReference type="Proteomes" id="UP000050525"/>
    </source>
</evidence>
<dbReference type="GO" id="GO:0005886">
    <property type="term" value="C:plasma membrane"/>
    <property type="evidence" value="ECO:0007669"/>
    <property type="project" value="TreeGrafter"/>
</dbReference>
<protein>
    <submittedName>
        <fullName evidence="3">Leucine-rich repeat-containing protein 16B-like</fullName>
    </submittedName>
</protein>
<feature type="compositionally biased region" description="Low complexity" evidence="1">
    <location>
        <begin position="81"/>
        <end position="92"/>
    </location>
</feature>
<feature type="region of interest" description="Disordered" evidence="1">
    <location>
        <begin position="218"/>
        <end position="262"/>
    </location>
</feature>
<dbReference type="PANTHER" id="PTHR24112">
    <property type="entry name" value="LEUCINE-RICH REPEAT, ISOFORM F-RELATED"/>
    <property type="match status" value="1"/>
</dbReference>
<dbReference type="GO" id="GO:0016477">
    <property type="term" value="P:cell migration"/>
    <property type="evidence" value="ECO:0007669"/>
    <property type="project" value="TreeGrafter"/>
</dbReference>
<dbReference type="GO" id="GO:0030027">
    <property type="term" value="C:lamellipodium"/>
    <property type="evidence" value="ECO:0007669"/>
    <property type="project" value="TreeGrafter"/>
</dbReference>
<dbReference type="InterPro" id="IPR032675">
    <property type="entry name" value="LRR_dom_sf"/>
</dbReference>
<dbReference type="InterPro" id="IPR011993">
    <property type="entry name" value="PH-like_dom_sf"/>
</dbReference>
<dbReference type="SUPFAM" id="SSF52047">
    <property type="entry name" value="RNI-like"/>
    <property type="match status" value="1"/>
</dbReference>
<dbReference type="InterPro" id="IPR051279">
    <property type="entry name" value="PP1-Reg/Actin-Interact_Protein"/>
</dbReference>
<dbReference type="Gene3D" id="3.80.10.10">
    <property type="entry name" value="Ribonuclease Inhibitor"/>
    <property type="match status" value="1"/>
</dbReference>
<dbReference type="EMBL" id="AKHW03000680">
    <property type="protein sequence ID" value="KYO44667.1"/>
    <property type="molecule type" value="Genomic_DNA"/>
</dbReference>